<organism evidence="3 4">
    <name type="scientific">Drosophila guanche</name>
    <name type="common">Fruit fly</name>
    <dbReference type="NCBI Taxonomy" id="7266"/>
    <lineage>
        <taxon>Eukaryota</taxon>
        <taxon>Metazoa</taxon>
        <taxon>Ecdysozoa</taxon>
        <taxon>Arthropoda</taxon>
        <taxon>Hexapoda</taxon>
        <taxon>Insecta</taxon>
        <taxon>Pterygota</taxon>
        <taxon>Neoptera</taxon>
        <taxon>Endopterygota</taxon>
        <taxon>Diptera</taxon>
        <taxon>Brachycera</taxon>
        <taxon>Muscomorpha</taxon>
        <taxon>Ephydroidea</taxon>
        <taxon>Drosophilidae</taxon>
        <taxon>Drosophila</taxon>
        <taxon>Sophophora</taxon>
    </lineage>
</organism>
<evidence type="ECO:0000313" key="3">
    <source>
        <dbReference type="EMBL" id="SPP82903.1"/>
    </source>
</evidence>
<evidence type="ECO:0000256" key="2">
    <source>
        <dbReference type="SAM" id="SignalP"/>
    </source>
</evidence>
<protein>
    <submittedName>
        <fullName evidence="3">Uncharacterized protein</fullName>
    </submittedName>
</protein>
<dbReference type="Proteomes" id="UP000268350">
    <property type="component" value="Unassembled WGS sequence"/>
</dbReference>
<sequence length="89" mass="10017">MKLTLMLILCLCLFGLVFGNTMTMVTKPPFLRSRYSLRWRKTTPAATEATTGHPMELATSSEHPKMRSSTATVDYDYYGNGEAENVVHK</sequence>
<dbReference type="OMA" id="CCLIGMA"/>
<evidence type="ECO:0000256" key="1">
    <source>
        <dbReference type="SAM" id="MobiDB-lite"/>
    </source>
</evidence>
<gene>
    <name evidence="3" type="ORF">DGUA_6G017661</name>
</gene>
<proteinExistence type="predicted"/>
<feature type="signal peptide" evidence="2">
    <location>
        <begin position="1"/>
        <end position="19"/>
    </location>
</feature>
<dbReference type="AlphaFoldDB" id="A0A3B0JPS1"/>
<accession>A0A3B0JPS1</accession>
<reference evidence="4" key="1">
    <citation type="submission" date="2018-01" db="EMBL/GenBank/DDBJ databases">
        <authorList>
            <person name="Alioto T."/>
            <person name="Alioto T."/>
        </authorList>
    </citation>
    <scope>NUCLEOTIDE SEQUENCE [LARGE SCALE GENOMIC DNA]</scope>
</reference>
<keyword evidence="4" id="KW-1185">Reference proteome</keyword>
<evidence type="ECO:0000313" key="4">
    <source>
        <dbReference type="Proteomes" id="UP000268350"/>
    </source>
</evidence>
<name>A0A3B0JPS1_DROGU</name>
<feature type="chain" id="PRO_5018265963" evidence="2">
    <location>
        <begin position="20"/>
        <end position="89"/>
    </location>
</feature>
<dbReference type="OrthoDB" id="7935345at2759"/>
<dbReference type="EMBL" id="OUUW01000007">
    <property type="protein sequence ID" value="SPP82903.1"/>
    <property type="molecule type" value="Genomic_DNA"/>
</dbReference>
<feature type="region of interest" description="Disordered" evidence="1">
    <location>
        <begin position="45"/>
        <end position="68"/>
    </location>
</feature>
<keyword evidence="2" id="KW-0732">Signal</keyword>